<feature type="repeat" description="TPR" evidence="1">
    <location>
        <begin position="513"/>
        <end position="546"/>
    </location>
</feature>
<evidence type="ECO:0000256" key="1">
    <source>
        <dbReference type="PROSITE-ProRule" id="PRU00339"/>
    </source>
</evidence>
<evidence type="ECO:0000313" key="4">
    <source>
        <dbReference type="EMBL" id="KAK0043158.1"/>
    </source>
</evidence>
<evidence type="ECO:0000256" key="2">
    <source>
        <dbReference type="SAM" id="Coils"/>
    </source>
</evidence>
<reference evidence="4" key="1">
    <citation type="journal article" date="2023" name="PLoS Negl. Trop. Dis.">
        <title>A genome sequence for Biomphalaria pfeifferi, the major vector snail for the human-infecting parasite Schistosoma mansoni.</title>
        <authorList>
            <person name="Bu L."/>
            <person name="Lu L."/>
            <person name="Laidemitt M.R."/>
            <person name="Zhang S.M."/>
            <person name="Mutuku M."/>
            <person name="Mkoji G."/>
            <person name="Steinauer M."/>
            <person name="Loker E.S."/>
        </authorList>
    </citation>
    <scope>NUCLEOTIDE SEQUENCE</scope>
    <source>
        <strain evidence="4">KasaAsao</strain>
    </source>
</reference>
<keyword evidence="5" id="KW-1185">Reference proteome</keyword>
<keyword evidence="2" id="KW-0175">Coiled coil</keyword>
<evidence type="ECO:0000256" key="3">
    <source>
        <dbReference type="SAM" id="MobiDB-lite"/>
    </source>
</evidence>
<dbReference type="InterPro" id="IPR019734">
    <property type="entry name" value="TPR_rpt"/>
</dbReference>
<sequence length="948" mass="108565">MAFNPDQELKNFPCTFNLKTETKVSHQRFLHVRTNVQQDLDLNHGTVSENVRHLNLLTWVFYNLNDRESKKESLRLNKEVLEMTQRKNLTALGNQVFLSCLQGDKINGKKIFKELQDLAQENTFDDLKSEAISEQAYTYSRLGGIANYELSIKLFKQCIEKCPTNYLWKYGLGLVNRRLTNYNLNCSSPEMNMNEMTAECAKLMFEIAENGDGRLRGMAYAQLVQLRQYNYRRECDDVFEGLDIRQLLEKALKYGSNNPTVLAMCGKSMKGTDIDKAISLLRDSVKLRENGIAYHHLGLSLIKKVDREAGNRYGHKPSYVRQLTYDSLTVSNALQATGLQAEGGTCSSVSFGNLPGKNENLDSGFDSMPMMNKDVNSEEFEQSLCSGIQNISIASHWKADYHSTSQYQSHRRPYNRGQRNYHTTKPQGFQARKQTPFTKQTNNWHPQNQNFRENFQKPSLRHSKSAGYSCKSLDSLQHFAISPTKKLDENNDLVKEALQAYEKAIEVSEEENIPATLCLGDLYMRLEQYQNALAQYMKVIDKNTNSYLISLISAHEKAGNCLQKLSELPDESDAEMLKKESKEQYVKALSLAADLASRIPELQNCEAQVWDAFRLLSEEVELMPQDKQKYKEKIKLLELAKKKDTASVIKEMLDRGLDLDDVDMFLSGLKSYLNIGDFESALAFLNMACTKASLTSDETWSSEEVYANRGLTYISASWTRLLKGSTDSRRAFQQMFQMKYGQCSGMIDGEEEKSQTMSEQFDVLIVNDESADTEEGPDETSKLAQNLLQALNILFGLDSSNNLERNDDYCHMKVEAQLQEMSRYRLVLLLLGDNDSDIYDRMLETVHVTSCTTFLVVNTRQSRKCPDLIRKYKSINYLDAPWQQTTLLTSSVEEQRKSLDAEMDRKSRDWIIKNVFGGNVELIMRLFCFLVQEGFENHSNFFKTSSQF</sequence>
<proteinExistence type="predicted"/>
<protein>
    <submittedName>
        <fullName evidence="4">Interferon-induced protein with tetratricopeptide repeats 5</fullName>
    </submittedName>
</protein>
<reference evidence="4" key="2">
    <citation type="submission" date="2023-04" db="EMBL/GenBank/DDBJ databases">
        <authorList>
            <person name="Bu L."/>
            <person name="Lu L."/>
            <person name="Laidemitt M.R."/>
            <person name="Zhang S.M."/>
            <person name="Mutuku M."/>
            <person name="Mkoji G."/>
            <person name="Steinauer M."/>
            <person name="Loker E.S."/>
        </authorList>
    </citation>
    <scope>NUCLEOTIDE SEQUENCE</scope>
    <source>
        <strain evidence="4">KasaAsao</strain>
        <tissue evidence="4">Whole Snail</tissue>
    </source>
</reference>
<dbReference type="Proteomes" id="UP001233172">
    <property type="component" value="Unassembled WGS sequence"/>
</dbReference>
<evidence type="ECO:0000313" key="5">
    <source>
        <dbReference type="Proteomes" id="UP001233172"/>
    </source>
</evidence>
<dbReference type="Gene3D" id="1.25.40.10">
    <property type="entry name" value="Tetratricopeptide repeat domain"/>
    <property type="match status" value="2"/>
</dbReference>
<name>A0AAD8EXL4_BIOPF</name>
<dbReference type="EMBL" id="JASAOG010000223">
    <property type="protein sequence ID" value="KAK0043158.1"/>
    <property type="molecule type" value="Genomic_DNA"/>
</dbReference>
<gene>
    <name evidence="4" type="ORF">Bpfe_027419</name>
</gene>
<organism evidence="4 5">
    <name type="scientific">Biomphalaria pfeifferi</name>
    <name type="common">Bloodfluke planorb</name>
    <name type="synonym">Freshwater snail</name>
    <dbReference type="NCBI Taxonomy" id="112525"/>
    <lineage>
        <taxon>Eukaryota</taxon>
        <taxon>Metazoa</taxon>
        <taxon>Spiralia</taxon>
        <taxon>Lophotrochozoa</taxon>
        <taxon>Mollusca</taxon>
        <taxon>Gastropoda</taxon>
        <taxon>Heterobranchia</taxon>
        <taxon>Euthyneura</taxon>
        <taxon>Panpulmonata</taxon>
        <taxon>Hygrophila</taxon>
        <taxon>Lymnaeoidea</taxon>
        <taxon>Planorbidae</taxon>
        <taxon>Biomphalaria</taxon>
    </lineage>
</organism>
<keyword evidence="1" id="KW-0802">TPR repeat</keyword>
<feature type="compositionally biased region" description="Polar residues" evidence="3">
    <location>
        <begin position="417"/>
        <end position="430"/>
    </location>
</feature>
<dbReference type="SUPFAM" id="SSF48452">
    <property type="entry name" value="TPR-like"/>
    <property type="match status" value="2"/>
</dbReference>
<dbReference type="AlphaFoldDB" id="A0AAD8EXL4"/>
<dbReference type="SMART" id="SM00028">
    <property type="entry name" value="TPR"/>
    <property type="match status" value="2"/>
</dbReference>
<dbReference type="PROSITE" id="PS50005">
    <property type="entry name" value="TPR"/>
    <property type="match status" value="1"/>
</dbReference>
<feature type="region of interest" description="Disordered" evidence="3">
    <location>
        <begin position="404"/>
        <end position="430"/>
    </location>
</feature>
<feature type="coiled-coil region" evidence="2">
    <location>
        <begin position="484"/>
        <end position="511"/>
    </location>
</feature>
<accession>A0AAD8EXL4</accession>
<dbReference type="InterPro" id="IPR011990">
    <property type="entry name" value="TPR-like_helical_dom_sf"/>
</dbReference>
<comment type="caution">
    <text evidence="4">The sequence shown here is derived from an EMBL/GenBank/DDBJ whole genome shotgun (WGS) entry which is preliminary data.</text>
</comment>